<name>A0A086CI58_9CHRO</name>
<organism evidence="9 10">
    <name type="scientific">Candidatus Atelocyanobacterium thalassa isolate SIO64986</name>
    <dbReference type="NCBI Taxonomy" id="1527444"/>
    <lineage>
        <taxon>Bacteria</taxon>
        <taxon>Bacillati</taxon>
        <taxon>Cyanobacteriota</taxon>
        <taxon>Cyanophyceae</taxon>
        <taxon>Oscillatoriophycideae</taxon>
        <taxon>Chroococcales</taxon>
        <taxon>Aphanothecaceae</taxon>
        <taxon>Candidatus Atelocyanobacterium</taxon>
        <taxon>Candidatus Atelocyanobacterium thalassae</taxon>
    </lineage>
</organism>
<evidence type="ECO:0000256" key="1">
    <source>
        <dbReference type="ARBA" id="ARBA00022670"/>
    </source>
</evidence>
<proteinExistence type="inferred from homology"/>
<dbReference type="GO" id="GO:0046872">
    <property type="term" value="F:metal ion binding"/>
    <property type="evidence" value="ECO:0007669"/>
    <property type="project" value="UniProtKB-KW"/>
</dbReference>
<evidence type="ECO:0000259" key="8">
    <source>
        <dbReference type="Pfam" id="PF01435"/>
    </source>
</evidence>
<gene>
    <name evidence="9" type="ORF">ucyna2_00251</name>
</gene>
<keyword evidence="7" id="KW-0812">Transmembrane</keyword>
<evidence type="ECO:0000256" key="5">
    <source>
        <dbReference type="ARBA" id="ARBA00023049"/>
    </source>
</evidence>
<feature type="domain" description="Peptidase M48" evidence="8">
    <location>
        <begin position="124"/>
        <end position="232"/>
    </location>
</feature>
<keyword evidence="7" id="KW-0472">Membrane</keyword>
<evidence type="ECO:0000313" key="9">
    <source>
        <dbReference type="EMBL" id="KFF41872.1"/>
    </source>
</evidence>
<evidence type="ECO:0000256" key="7">
    <source>
        <dbReference type="SAM" id="Phobius"/>
    </source>
</evidence>
<evidence type="ECO:0000313" key="10">
    <source>
        <dbReference type="Proteomes" id="UP000028922"/>
    </source>
</evidence>
<keyword evidence="3 6" id="KW-0378">Hydrolase</keyword>
<dbReference type="InterPro" id="IPR052173">
    <property type="entry name" value="Beta-lactam_resp_regulator"/>
</dbReference>
<dbReference type="Proteomes" id="UP000028922">
    <property type="component" value="Unassembled WGS sequence"/>
</dbReference>
<dbReference type="AlphaFoldDB" id="A0A086CI58"/>
<dbReference type="GO" id="GO:0004222">
    <property type="term" value="F:metalloendopeptidase activity"/>
    <property type="evidence" value="ECO:0007669"/>
    <property type="project" value="InterPro"/>
</dbReference>
<accession>A0A086CI58</accession>
<keyword evidence="5 6" id="KW-0482">Metalloprotease</keyword>
<dbReference type="GO" id="GO:0006508">
    <property type="term" value="P:proteolysis"/>
    <property type="evidence" value="ECO:0007669"/>
    <property type="project" value="UniProtKB-KW"/>
</dbReference>
<protein>
    <submittedName>
        <fullName evidence="9">Zn-dependent protease with chaperone function</fullName>
    </submittedName>
</protein>
<evidence type="ECO:0000256" key="2">
    <source>
        <dbReference type="ARBA" id="ARBA00022723"/>
    </source>
</evidence>
<comment type="caution">
    <text evidence="9">The sequence shown here is derived from an EMBL/GenBank/DDBJ whole genome shotgun (WGS) entry which is preliminary data.</text>
</comment>
<evidence type="ECO:0000256" key="4">
    <source>
        <dbReference type="ARBA" id="ARBA00022833"/>
    </source>
</evidence>
<dbReference type="CDD" id="cd07326">
    <property type="entry name" value="M56_BlaR1_MecR1_like"/>
    <property type="match status" value="1"/>
</dbReference>
<keyword evidence="4 6" id="KW-0862">Zinc</keyword>
<comment type="cofactor">
    <cofactor evidence="6">
        <name>Zn(2+)</name>
        <dbReference type="ChEBI" id="CHEBI:29105"/>
    </cofactor>
    <text evidence="6">Binds 1 zinc ion per subunit.</text>
</comment>
<feature type="transmembrane region" description="Helical" evidence="7">
    <location>
        <begin position="31"/>
        <end position="56"/>
    </location>
</feature>
<keyword evidence="1 6" id="KW-0645">Protease</keyword>
<comment type="similarity">
    <text evidence="6">Belongs to the peptidase M48 family.</text>
</comment>
<keyword evidence="2" id="KW-0479">Metal-binding</keyword>
<dbReference type="PANTHER" id="PTHR34978">
    <property type="entry name" value="POSSIBLE SENSOR-TRANSDUCER PROTEIN BLAR"/>
    <property type="match status" value="1"/>
</dbReference>
<dbReference type="Pfam" id="PF01435">
    <property type="entry name" value="Peptidase_M48"/>
    <property type="match status" value="1"/>
</dbReference>
<dbReference type="PANTHER" id="PTHR34978:SF3">
    <property type="entry name" value="SLR0241 PROTEIN"/>
    <property type="match status" value="1"/>
</dbReference>
<evidence type="ECO:0000256" key="3">
    <source>
        <dbReference type="ARBA" id="ARBA00022801"/>
    </source>
</evidence>
<reference evidence="9 10" key="1">
    <citation type="submission" date="2014-08" db="EMBL/GenBank/DDBJ databases">
        <title>Comparative genomics reveals surprising divergence of two closely related strains of uncultivated UCYN-A cyanobacteria.</title>
        <authorList>
            <person name="Bombar D."/>
            <person name="Heller P."/>
            <person name="Sanchez-Baracaldo P."/>
            <person name="Carter B.J."/>
            <person name="Zert J.P."/>
        </authorList>
    </citation>
    <scope>NUCLEOTIDE SEQUENCE [LARGE SCALE GENOMIC DNA]</scope>
</reference>
<dbReference type="InterPro" id="IPR001915">
    <property type="entry name" value="Peptidase_M48"/>
</dbReference>
<dbReference type="PATRIC" id="fig|1527444.3.peg.242"/>
<dbReference type="Gene3D" id="3.30.2010.10">
    <property type="entry name" value="Metalloproteases ('zincins'), catalytic domain"/>
    <property type="match status" value="1"/>
</dbReference>
<dbReference type="STRING" id="1527444.ucyna2_00251"/>
<sequence length="283" mass="32501">MHILMILLVLTLAFGIRLLYPSNFMGMSRWQISLITFIVPPLLVVVTAISIISMGYDGKMLGLPASRFSYSTSIIFLGIALIKFIKITFQGWNSVRVIRNYPKQIINNHLVRVVEIDVPYSAQIGFWNPELIVSSGLLKSLDLNHLKAVIAHEEAHKNYHDTFYFFWLGWLKNISFWLPNTNMIWEELLLLREIRADQKATQNIDPLLLAESLLIVARKMNLIAEDISTSFVEAYFHEMNTDSRLEKRIKALFNISEDLGNDSSHLNYVLLALLPLLSIPFHN</sequence>
<dbReference type="EMBL" id="JPSP01000002">
    <property type="protein sequence ID" value="KFF41872.1"/>
    <property type="molecule type" value="Genomic_DNA"/>
</dbReference>
<keyword evidence="7" id="KW-1133">Transmembrane helix</keyword>
<feature type="transmembrane region" description="Helical" evidence="7">
    <location>
        <begin position="68"/>
        <end position="89"/>
    </location>
</feature>
<dbReference type="eggNOG" id="COG0501">
    <property type="taxonomic scope" value="Bacteria"/>
</dbReference>
<evidence type="ECO:0000256" key="6">
    <source>
        <dbReference type="RuleBase" id="RU003983"/>
    </source>
</evidence>